<sequence>MRGITRCFCFGLKGEGTDFLFLLPLPFQLGIHQGDSLAARRSSSCGSAAASAAAFLPPGRLGKDSELFGRENEFRRYLFVIIRFTCVRLMVSFCLDTFHLAFPMLQPKRPARSSYLWKCKVQCEFFSFF</sequence>
<name>A0A2C6L9M4_9APIC</name>
<accession>A0A2C6L9M4</accession>
<keyword evidence="2" id="KW-1185">Reference proteome</keyword>
<evidence type="ECO:0000313" key="1">
    <source>
        <dbReference type="EMBL" id="PHJ23872.1"/>
    </source>
</evidence>
<proteinExistence type="predicted"/>
<gene>
    <name evidence="1" type="ORF">CSUI_002275</name>
</gene>
<comment type="caution">
    <text evidence="1">The sequence shown here is derived from an EMBL/GenBank/DDBJ whole genome shotgun (WGS) entry which is preliminary data.</text>
</comment>
<protein>
    <submittedName>
        <fullName evidence="1">Uncharacterized protein</fullName>
    </submittedName>
</protein>
<dbReference type="RefSeq" id="XP_067925546.1">
    <property type="nucleotide sequence ID" value="XM_068062477.1"/>
</dbReference>
<dbReference type="Proteomes" id="UP000221165">
    <property type="component" value="Unassembled WGS sequence"/>
</dbReference>
<reference evidence="1 2" key="1">
    <citation type="journal article" date="2017" name="Int. J. Parasitol.">
        <title>The genome of the protozoan parasite Cystoisospora suis and a reverse vaccinology approach to identify vaccine candidates.</title>
        <authorList>
            <person name="Palmieri N."/>
            <person name="Shrestha A."/>
            <person name="Ruttkowski B."/>
            <person name="Beck T."/>
            <person name="Vogl C."/>
            <person name="Tomley F."/>
            <person name="Blake D.P."/>
            <person name="Joachim A."/>
        </authorList>
    </citation>
    <scope>NUCLEOTIDE SEQUENCE [LARGE SCALE GENOMIC DNA]</scope>
    <source>
        <strain evidence="1 2">Wien I</strain>
    </source>
</reference>
<evidence type="ECO:0000313" key="2">
    <source>
        <dbReference type="Proteomes" id="UP000221165"/>
    </source>
</evidence>
<dbReference type="GeneID" id="94425688"/>
<dbReference type="AlphaFoldDB" id="A0A2C6L9M4"/>
<dbReference type="EMBL" id="MIGC01000956">
    <property type="protein sequence ID" value="PHJ23872.1"/>
    <property type="molecule type" value="Genomic_DNA"/>
</dbReference>
<organism evidence="1 2">
    <name type="scientific">Cystoisospora suis</name>
    <dbReference type="NCBI Taxonomy" id="483139"/>
    <lineage>
        <taxon>Eukaryota</taxon>
        <taxon>Sar</taxon>
        <taxon>Alveolata</taxon>
        <taxon>Apicomplexa</taxon>
        <taxon>Conoidasida</taxon>
        <taxon>Coccidia</taxon>
        <taxon>Eucoccidiorida</taxon>
        <taxon>Eimeriorina</taxon>
        <taxon>Sarcocystidae</taxon>
        <taxon>Cystoisospora</taxon>
    </lineage>
</organism>
<dbReference type="VEuPathDB" id="ToxoDB:CSUI_002275"/>